<dbReference type="Proteomes" id="UP000736856">
    <property type="component" value="Unassembled WGS sequence"/>
</dbReference>
<dbReference type="Pfam" id="PF01389">
    <property type="entry name" value="OmpA_membrane"/>
    <property type="match status" value="1"/>
</dbReference>
<protein>
    <recommendedName>
        <fullName evidence="2">Outer membrane protein OmpA-like transmembrane domain-containing protein</fullName>
    </recommendedName>
</protein>
<dbReference type="InterPro" id="IPR000498">
    <property type="entry name" value="OmpA-like_TM_dom"/>
</dbReference>
<feature type="chain" id="PRO_5037183136" description="Outer membrane protein OmpA-like transmembrane domain-containing protein" evidence="1">
    <location>
        <begin position="33"/>
        <end position="235"/>
    </location>
</feature>
<feature type="signal peptide" evidence="1">
    <location>
        <begin position="1"/>
        <end position="32"/>
    </location>
</feature>
<gene>
    <name evidence="3" type="ORF">EU981_02600</name>
</gene>
<organism evidence="3 4">
    <name type="scientific">Candidatus Liberibacter ctenarytainae</name>
    <dbReference type="NCBI Taxonomy" id="2020335"/>
    <lineage>
        <taxon>Bacteria</taxon>
        <taxon>Pseudomonadati</taxon>
        <taxon>Pseudomonadota</taxon>
        <taxon>Alphaproteobacteria</taxon>
        <taxon>Hyphomicrobiales</taxon>
        <taxon>Rhizobiaceae</taxon>
        <taxon>Liberibacter</taxon>
    </lineage>
</organism>
<dbReference type="InterPro" id="IPR011250">
    <property type="entry name" value="OMP/PagP_B-barrel"/>
</dbReference>
<dbReference type="EMBL" id="SEOL01000004">
    <property type="protein sequence ID" value="MBL0848969.1"/>
    <property type="molecule type" value="Genomic_DNA"/>
</dbReference>
<evidence type="ECO:0000256" key="1">
    <source>
        <dbReference type="SAM" id="SignalP"/>
    </source>
</evidence>
<comment type="caution">
    <text evidence="3">The sequence shown here is derived from an EMBL/GenBank/DDBJ whole genome shotgun (WGS) entry which is preliminary data.</text>
</comment>
<reference evidence="3" key="1">
    <citation type="submission" date="2019-02" db="EMBL/GenBank/DDBJ databases">
        <title>A novel Candidatus Liberibacter species associated with the New Zealand native fuchsia psyllid, Ctenarytaina fuchsiae.</title>
        <authorList>
            <person name="Thompson S.M."/>
            <person name="Jorgensen N."/>
            <person name="David C."/>
            <person name="Bulman S.R."/>
            <person name="Smith G.R."/>
        </authorList>
    </citation>
    <scope>NUCLEOTIDE SEQUENCE</scope>
    <source>
        <strain evidence="3">Oxford</strain>
    </source>
</reference>
<sequence length="235" mass="25808">MINIEFVKKHIKLSIAVYSGIMLGAFSSTSLANSGTYTFVPPYPAAVSSTIPKWSGLYIGGSYSALAPGNKYYDTSGMLNPNTISSIRRVSLGYNSQDEYLVYGLSLSGEDYHAAFTDPRKIQNFAVSATMHSGFTLDNANSSILQNTLFYGLGGIRLKNIDFYSLTSIKNVQNALLRANKSDLDAIIGAGIEKKITSFLSVGAEYRYVFDIKNSFDYKTAWDRSRLSTGITIHF</sequence>
<name>A0A937DLV6_9HYPH</name>
<evidence type="ECO:0000259" key="2">
    <source>
        <dbReference type="Pfam" id="PF01389"/>
    </source>
</evidence>
<keyword evidence="1" id="KW-0732">Signal</keyword>
<dbReference type="AlphaFoldDB" id="A0A937DLV6"/>
<evidence type="ECO:0000313" key="3">
    <source>
        <dbReference type="EMBL" id="MBL0848969.1"/>
    </source>
</evidence>
<dbReference type="SUPFAM" id="SSF56925">
    <property type="entry name" value="OMPA-like"/>
    <property type="match status" value="1"/>
</dbReference>
<evidence type="ECO:0000313" key="4">
    <source>
        <dbReference type="Proteomes" id="UP000736856"/>
    </source>
</evidence>
<dbReference type="Gene3D" id="2.40.160.20">
    <property type="match status" value="1"/>
</dbReference>
<proteinExistence type="predicted"/>
<feature type="domain" description="Outer membrane protein OmpA-like transmembrane" evidence="2">
    <location>
        <begin position="133"/>
        <end position="235"/>
    </location>
</feature>
<accession>A0A937DLV6</accession>